<keyword evidence="4" id="KW-1185">Reference proteome</keyword>
<dbReference type="AlphaFoldDB" id="A0A4Y9YE64"/>
<dbReference type="EMBL" id="SEOQ01000595">
    <property type="protein sequence ID" value="TFY59857.1"/>
    <property type="molecule type" value="Genomic_DNA"/>
</dbReference>
<evidence type="ECO:0000313" key="4">
    <source>
        <dbReference type="Proteomes" id="UP000298327"/>
    </source>
</evidence>
<dbReference type="Proteomes" id="UP000298327">
    <property type="component" value="Unassembled WGS sequence"/>
</dbReference>
<accession>A0A4Y9YE64</accession>
<dbReference type="Gene3D" id="3.40.50.850">
    <property type="entry name" value="Isochorismatase-like"/>
    <property type="match status" value="1"/>
</dbReference>
<dbReference type="InterPro" id="IPR036380">
    <property type="entry name" value="Isochorismatase-like_sf"/>
</dbReference>
<dbReference type="InterPro" id="IPR053152">
    <property type="entry name" value="Hydrolase_YcaC-like"/>
</dbReference>
<feature type="domain" description="Isochorismatase-like" evidence="2">
    <location>
        <begin position="203"/>
        <end position="354"/>
    </location>
</feature>
<dbReference type="InterPro" id="IPR000868">
    <property type="entry name" value="Isochorismatase-like_dom"/>
</dbReference>
<dbReference type="PANTHER" id="PTHR43559:SF3">
    <property type="entry name" value="HYDROLASE YCAC-RELATED"/>
    <property type="match status" value="1"/>
</dbReference>
<organism evidence="3 4">
    <name type="scientific">Dentipellis fragilis</name>
    <dbReference type="NCBI Taxonomy" id="205917"/>
    <lineage>
        <taxon>Eukaryota</taxon>
        <taxon>Fungi</taxon>
        <taxon>Dikarya</taxon>
        <taxon>Basidiomycota</taxon>
        <taxon>Agaricomycotina</taxon>
        <taxon>Agaricomycetes</taxon>
        <taxon>Russulales</taxon>
        <taxon>Hericiaceae</taxon>
        <taxon>Dentipellis</taxon>
    </lineage>
</organism>
<evidence type="ECO:0000313" key="3">
    <source>
        <dbReference type="EMBL" id="TFY59857.1"/>
    </source>
</evidence>
<comment type="caution">
    <text evidence="3">The sequence shown here is derived from an EMBL/GenBank/DDBJ whole genome shotgun (WGS) entry which is preliminary data.</text>
</comment>
<proteinExistence type="inferred from homology"/>
<dbReference type="OrthoDB" id="245563at2759"/>
<dbReference type="PANTHER" id="PTHR43559">
    <property type="entry name" value="HYDROLASE YCAC-RELATED"/>
    <property type="match status" value="1"/>
</dbReference>
<name>A0A4Y9YE64_9AGAM</name>
<dbReference type="SUPFAM" id="SSF52499">
    <property type="entry name" value="Isochorismatase-like hydrolases"/>
    <property type="match status" value="1"/>
</dbReference>
<evidence type="ECO:0000256" key="1">
    <source>
        <dbReference type="ARBA" id="ARBA00006336"/>
    </source>
</evidence>
<sequence length="783" mass="87906">MFTNHVTHYRAHAYTTRAALPPSDILLRLAFPETPATFLVCVSSGSSLAHFRNIDGKYRRRGVSVMIVRKVRRQGELDTQDGKCFDADANTRTKGGAGPRRHRRAIRYLSRMRARPAWRVRERRTQMQFGGTRSFADWRDFARGVTHVAINASVCQASYFFELRSTGIKRCSSRRSSLPLPPWWGAVAGANAFEFVRINKNDSMLLVLDHQVGLFELVRDFQADQYKNNILAHAAIGKVFNLPTVLTTSSETGPNGPLPQEIIDMHKDAPLVKRQGEVDAWDNADVRAAIKATGKNQIIMAGITTDVCTAFMALSLVQEGYTVFANADASGTFDEKTARDANDRMRAAGVHVLSMFAITTDLMRDWRATPGSAEMLPYYDQYLSSYGYLTRAHRAAILNGTIYPGRVLRPMPPLPLHTHTDAVQDKIYTYVLQAEERAANRSAEQDQFAAADVIYARAVGYLLLYPFGSDRAPFINELLSCKGKEESIATVYSLGKLYVTHIVALFKPHRSLTYEMSGHLSGPSFERLRLDTLVHLQHGPRDHENAKAQVRLASICDLHPLPFSYHTYIMVQLNPNFMEALIRDDYRCMVTGKIDGHSYAQGLVPLLPEKGTTITACCHVIPESLGPHGVQGRSAKKAYWTVLNRFGYTDIQHELTGNMIYRLENVLTLWVELRIWFESLWLWFEAVEGETHCYHIRTASPCFPVPPLPPQVCFAQHNLPLPCPKYIAIHAACCRIAHMSGAADYLGRIYREEEELGVLATEGNSVPVLDMLLQSLVEPNHPP</sequence>
<protein>
    <recommendedName>
        <fullName evidence="2">Isochorismatase-like domain-containing protein</fullName>
    </recommendedName>
</protein>
<comment type="similarity">
    <text evidence="1">Belongs to the isochorismatase family.</text>
</comment>
<evidence type="ECO:0000259" key="2">
    <source>
        <dbReference type="Pfam" id="PF00857"/>
    </source>
</evidence>
<reference evidence="3 4" key="1">
    <citation type="submission" date="2019-02" db="EMBL/GenBank/DDBJ databases">
        <title>Genome sequencing of the rare red list fungi Dentipellis fragilis.</title>
        <authorList>
            <person name="Buettner E."/>
            <person name="Kellner H."/>
        </authorList>
    </citation>
    <scope>NUCLEOTIDE SEQUENCE [LARGE SCALE GENOMIC DNA]</scope>
    <source>
        <strain evidence="3 4">DSM 105465</strain>
    </source>
</reference>
<dbReference type="Pfam" id="PF00857">
    <property type="entry name" value="Isochorismatase"/>
    <property type="match status" value="1"/>
</dbReference>
<gene>
    <name evidence="3" type="ORF">EVG20_g7633</name>
</gene>